<accession>A0A0F7L9T5</accession>
<protein>
    <submittedName>
        <fullName evidence="1">Uncharacterized protein</fullName>
    </submittedName>
</protein>
<reference evidence="1" key="2">
    <citation type="submission" date="2015-03" db="EMBL/GenBank/DDBJ databases">
        <authorList>
            <person name="Chow C.-E.T."/>
            <person name="Winget D.M."/>
            <person name="White R.A.III."/>
            <person name="Hallam S.J."/>
            <person name="Suttle C.A."/>
        </authorList>
    </citation>
    <scope>NUCLEOTIDE SEQUENCE</scope>
    <source>
        <strain evidence="1">Oxic1_8</strain>
    </source>
</reference>
<name>A0A0F7L9T5_9VIRU</name>
<proteinExistence type="predicted"/>
<sequence>MCRALEFEADPDDLRKPSGSCRRRVRVERQVAAFHARDQVAEAIVSVIDRVERHRDRQLCRIVPVADVFEVGFEFSGVVDLASE</sequence>
<dbReference type="EMBL" id="KR029603">
    <property type="protein sequence ID" value="AKH48353.1"/>
    <property type="molecule type" value="Genomic_DNA"/>
</dbReference>
<evidence type="ECO:0000313" key="1">
    <source>
        <dbReference type="EMBL" id="AKH48353.1"/>
    </source>
</evidence>
<reference evidence="1" key="1">
    <citation type="journal article" date="2015" name="Front. Microbiol.">
        <title>Combining genomic sequencing methods to explore viral diversity and reveal potential virus-host interactions.</title>
        <authorList>
            <person name="Chow C.E."/>
            <person name="Winget D.M."/>
            <person name="White R.A.III."/>
            <person name="Hallam S.J."/>
            <person name="Suttle C.A."/>
        </authorList>
    </citation>
    <scope>NUCLEOTIDE SEQUENCE</scope>
    <source>
        <strain evidence="1">Oxic1_8</strain>
    </source>
</reference>
<organism evidence="1">
    <name type="scientific">uncultured marine virus</name>
    <dbReference type="NCBI Taxonomy" id="186617"/>
    <lineage>
        <taxon>Viruses</taxon>
        <taxon>environmental samples</taxon>
    </lineage>
</organism>